<reference evidence="8 9" key="1">
    <citation type="submission" date="2018-06" db="EMBL/GenBank/DDBJ databases">
        <authorList>
            <consortium name="Pathogen Informatics"/>
            <person name="Doyle S."/>
        </authorList>
    </citation>
    <scope>NUCLEOTIDE SEQUENCE [LARGE SCALE GENOMIC DNA]</scope>
    <source>
        <strain evidence="8 9">NCTC11997</strain>
    </source>
</reference>
<evidence type="ECO:0000256" key="2">
    <source>
        <dbReference type="ARBA" id="ARBA00022692"/>
    </source>
</evidence>
<feature type="transmembrane region" description="Helical" evidence="5">
    <location>
        <begin position="28"/>
        <end position="52"/>
    </location>
</feature>
<dbReference type="Proteomes" id="UP000254603">
    <property type="component" value="Unassembled WGS sequence"/>
</dbReference>
<dbReference type="Pfam" id="PF07690">
    <property type="entry name" value="MFS_1"/>
    <property type="match status" value="1"/>
</dbReference>
<feature type="transmembrane region" description="Helical" evidence="5">
    <location>
        <begin position="415"/>
        <end position="435"/>
    </location>
</feature>
<evidence type="ECO:0000256" key="1">
    <source>
        <dbReference type="ARBA" id="ARBA00004141"/>
    </source>
</evidence>
<organism evidence="8 9">
    <name type="scientific">Oligella ureolytica</name>
    <dbReference type="NCBI Taxonomy" id="90244"/>
    <lineage>
        <taxon>Bacteria</taxon>
        <taxon>Pseudomonadati</taxon>
        <taxon>Pseudomonadota</taxon>
        <taxon>Betaproteobacteria</taxon>
        <taxon>Burkholderiales</taxon>
        <taxon>Alcaligenaceae</taxon>
        <taxon>Oligella</taxon>
    </lineage>
</organism>
<feature type="transmembrane region" description="Helical" evidence="5">
    <location>
        <begin position="263"/>
        <end position="284"/>
    </location>
</feature>
<dbReference type="GO" id="GO:0005886">
    <property type="term" value="C:plasma membrane"/>
    <property type="evidence" value="ECO:0007669"/>
    <property type="project" value="TreeGrafter"/>
</dbReference>
<dbReference type="STRING" id="1122619.GCA_000373745_02346"/>
<dbReference type="EMBL" id="UGSB01000001">
    <property type="protein sequence ID" value="SUA57681.1"/>
    <property type="molecule type" value="Genomic_DNA"/>
</dbReference>
<feature type="transmembrane region" description="Helical" evidence="5">
    <location>
        <begin position="94"/>
        <end position="113"/>
    </location>
</feature>
<protein>
    <submittedName>
        <fullName evidence="8">4-hydroxybenzoate transporter PcaK</fullName>
    </submittedName>
    <submittedName>
        <fullName evidence="7">MFS transporter</fullName>
    </submittedName>
</protein>
<feature type="transmembrane region" description="Helical" evidence="5">
    <location>
        <begin position="119"/>
        <end position="139"/>
    </location>
</feature>
<feature type="transmembrane region" description="Helical" evidence="5">
    <location>
        <begin position="296"/>
        <end position="318"/>
    </location>
</feature>
<dbReference type="EMBL" id="CP065725">
    <property type="protein sequence ID" value="QPT39826.1"/>
    <property type="molecule type" value="Genomic_DNA"/>
</dbReference>
<dbReference type="PANTHER" id="PTHR23508:SF10">
    <property type="entry name" value="CARBOXYLIC ACID TRANSPORTER PROTEIN HOMOLOG"/>
    <property type="match status" value="1"/>
</dbReference>
<feature type="transmembrane region" description="Helical" evidence="5">
    <location>
        <begin position="386"/>
        <end position="409"/>
    </location>
</feature>
<reference evidence="7 10" key="2">
    <citation type="submission" date="2020-12" db="EMBL/GenBank/DDBJ databases">
        <title>FDA dAtabase for Regulatory Grade micrObial Sequences (FDA-ARGOS): Supporting development and validation of Infectious Disease Dx tests.</title>
        <authorList>
            <person name="Sproer C."/>
            <person name="Gronow S."/>
            <person name="Severitt S."/>
            <person name="Schroder I."/>
            <person name="Tallon L."/>
            <person name="Sadzewicz L."/>
            <person name="Zhao X."/>
            <person name="Boylan J."/>
            <person name="Ott S."/>
            <person name="Bowen H."/>
            <person name="Vavikolanu K."/>
            <person name="Mehta A."/>
            <person name="Aluvathingal J."/>
            <person name="Nadendla S."/>
            <person name="Lowell S."/>
            <person name="Myers T."/>
            <person name="Yan Y."/>
            <person name="Sichtig H."/>
        </authorList>
    </citation>
    <scope>NUCLEOTIDE SEQUENCE [LARGE SCALE GENOMIC DNA]</scope>
    <source>
        <strain evidence="7 10">FDAARGOS_872</strain>
    </source>
</reference>
<comment type="subcellular location">
    <subcellularLocation>
        <location evidence="1">Membrane</location>
        <topology evidence="1">Multi-pass membrane protein</topology>
    </subcellularLocation>
</comment>
<dbReference type="InterPro" id="IPR011701">
    <property type="entry name" value="MFS"/>
</dbReference>
<feature type="domain" description="Major facilitator superfamily (MFS) profile" evidence="6">
    <location>
        <begin position="28"/>
        <end position="437"/>
    </location>
</feature>
<dbReference type="OrthoDB" id="9814026at2"/>
<evidence type="ECO:0000313" key="8">
    <source>
        <dbReference type="EMBL" id="SUA57681.1"/>
    </source>
</evidence>
<evidence type="ECO:0000256" key="3">
    <source>
        <dbReference type="ARBA" id="ARBA00022989"/>
    </source>
</evidence>
<sequence>MKSKAELTVKKLHQIIDEEVLSSYQWQIVLVCFLLVLLDGLDIAIVAYIAPILKNELSLTTHDLPYLFVSGVLGLMIGSMLFGPLADRSGRKKALIISTVLYASFTIMCGFAHNFSLLVIFRFLTGVGLGGAMPISLSLCTEYMPRRHQMILSTLAWCGFTLGIAMGGVVASFLLPLLNWQWLFYLAGIVPLLTLPLIIKILPESFEYLIRSEQQKALTKVQTIVNRLFTQKYFLKPATTDEEAIPKQPIFSLLSKSYRNLTLALWVAFFGSLLLFYLLTYWTPILLNNSYSFKQINLITMMLPIGGTVGAFILARWIDTRGKPFLRLALSYFLASCLLLSFPSATTWYFTLIIIVFCIGFTIAGAQNCLNLVAATVYENKMRTTGVSWAMAMGRLGSVVGSYLGIYLVGESESMTLFSYLSMIAMLCAAALFGVHRSILKP</sequence>
<dbReference type="CDD" id="cd17365">
    <property type="entry name" value="MFS_PcaK_like"/>
    <property type="match status" value="1"/>
</dbReference>
<dbReference type="InterPro" id="IPR036259">
    <property type="entry name" value="MFS_trans_sf"/>
</dbReference>
<keyword evidence="4 5" id="KW-0472">Membrane</keyword>
<dbReference type="SUPFAM" id="SSF103473">
    <property type="entry name" value="MFS general substrate transporter"/>
    <property type="match status" value="1"/>
</dbReference>
<feature type="transmembrane region" description="Helical" evidence="5">
    <location>
        <begin position="151"/>
        <end position="176"/>
    </location>
</feature>
<gene>
    <name evidence="8" type="primary">pcaK_3</name>
    <name evidence="7" type="ORF">I6G29_12005</name>
    <name evidence="8" type="ORF">NCTC11997_02474</name>
</gene>
<dbReference type="PANTHER" id="PTHR23508">
    <property type="entry name" value="CARBOXYLIC ACID TRANSPORTER PROTEIN HOMOLOG"/>
    <property type="match status" value="1"/>
</dbReference>
<feature type="transmembrane region" description="Helical" evidence="5">
    <location>
        <begin position="64"/>
        <end position="82"/>
    </location>
</feature>
<keyword evidence="3 5" id="KW-1133">Transmembrane helix</keyword>
<proteinExistence type="predicted"/>
<accession>A0A378XJM9</accession>
<dbReference type="InterPro" id="IPR020846">
    <property type="entry name" value="MFS_dom"/>
</dbReference>
<evidence type="ECO:0000259" key="6">
    <source>
        <dbReference type="PROSITE" id="PS50850"/>
    </source>
</evidence>
<evidence type="ECO:0000313" key="10">
    <source>
        <dbReference type="Proteomes" id="UP000594903"/>
    </source>
</evidence>
<feature type="transmembrane region" description="Helical" evidence="5">
    <location>
        <begin position="325"/>
        <end position="342"/>
    </location>
</feature>
<evidence type="ECO:0000256" key="4">
    <source>
        <dbReference type="ARBA" id="ARBA00023136"/>
    </source>
</evidence>
<dbReference type="Proteomes" id="UP000594903">
    <property type="component" value="Chromosome"/>
</dbReference>
<dbReference type="GO" id="GO:0046943">
    <property type="term" value="F:carboxylic acid transmembrane transporter activity"/>
    <property type="evidence" value="ECO:0007669"/>
    <property type="project" value="TreeGrafter"/>
</dbReference>
<evidence type="ECO:0000313" key="7">
    <source>
        <dbReference type="EMBL" id="QPT39826.1"/>
    </source>
</evidence>
<dbReference type="Gene3D" id="1.20.1250.20">
    <property type="entry name" value="MFS general substrate transporter like domains"/>
    <property type="match status" value="1"/>
</dbReference>
<keyword evidence="2 5" id="KW-0812">Transmembrane</keyword>
<dbReference type="RefSeq" id="WP_018575532.1">
    <property type="nucleotide sequence ID" value="NZ_CP065725.1"/>
</dbReference>
<feature type="transmembrane region" description="Helical" evidence="5">
    <location>
        <begin position="348"/>
        <end position="374"/>
    </location>
</feature>
<dbReference type="AlphaFoldDB" id="A0A378XJM9"/>
<feature type="transmembrane region" description="Helical" evidence="5">
    <location>
        <begin position="182"/>
        <end position="202"/>
    </location>
</feature>
<evidence type="ECO:0000256" key="5">
    <source>
        <dbReference type="SAM" id="Phobius"/>
    </source>
</evidence>
<evidence type="ECO:0000313" key="9">
    <source>
        <dbReference type="Proteomes" id="UP000254603"/>
    </source>
</evidence>
<name>A0A378XJM9_9BURK</name>
<keyword evidence="10" id="KW-1185">Reference proteome</keyword>
<dbReference type="PROSITE" id="PS50850">
    <property type="entry name" value="MFS"/>
    <property type="match status" value="1"/>
</dbReference>